<evidence type="ECO:0000256" key="3">
    <source>
        <dbReference type="ARBA" id="ARBA00022574"/>
    </source>
</evidence>
<feature type="region of interest" description="Disordered" evidence="11">
    <location>
        <begin position="1051"/>
        <end position="1091"/>
    </location>
</feature>
<keyword evidence="5" id="KW-0677">Repeat</keyword>
<dbReference type="PROSITE" id="PS50082">
    <property type="entry name" value="WD_REPEATS_2"/>
    <property type="match status" value="21"/>
</dbReference>
<dbReference type="FunFam" id="1.10.510.10:FF:000021">
    <property type="entry name" value="Serine/threonine protein kinase"/>
    <property type="match status" value="1"/>
</dbReference>
<dbReference type="SMART" id="SM00320">
    <property type="entry name" value="WD40"/>
    <property type="match status" value="45"/>
</dbReference>
<feature type="repeat" description="WD" evidence="9">
    <location>
        <begin position="1139"/>
        <end position="1185"/>
    </location>
</feature>
<feature type="repeat" description="WD" evidence="9">
    <location>
        <begin position="761"/>
        <end position="794"/>
    </location>
</feature>
<feature type="domain" description="Protein kinase" evidence="12">
    <location>
        <begin position="78"/>
        <end position="344"/>
    </location>
</feature>
<dbReference type="PROSITE" id="PS50294">
    <property type="entry name" value="WD_REPEATS_REGION"/>
    <property type="match status" value="9"/>
</dbReference>
<evidence type="ECO:0000256" key="5">
    <source>
        <dbReference type="ARBA" id="ARBA00022737"/>
    </source>
</evidence>
<dbReference type="InterPro" id="IPR001680">
    <property type="entry name" value="WD40_rpt"/>
</dbReference>
<feature type="repeat" description="WD" evidence="9">
    <location>
        <begin position="1403"/>
        <end position="1444"/>
    </location>
</feature>
<keyword evidence="3 9" id="KW-0853">WD repeat</keyword>
<feature type="repeat" description="WD" evidence="9">
    <location>
        <begin position="809"/>
        <end position="850"/>
    </location>
</feature>
<dbReference type="InterPro" id="IPR000719">
    <property type="entry name" value="Prot_kinase_dom"/>
</dbReference>
<keyword evidence="8 10" id="KW-0067">ATP-binding</keyword>
<feature type="repeat" description="WD" evidence="9">
    <location>
        <begin position="949"/>
        <end position="980"/>
    </location>
</feature>
<feature type="repeat" description="WD" evidence="9">
    <location>
        <begin position="2176"/>
        <end position="2217"/>
    </location>
</feature>
<dbReference type="EMBL" id="CP036273">
    <property type="protein sequence ID" value="QDU21855.1"/>
    <property type="molecule type" value="Genomic_DNA"/>
</dbReference>
<feature type="repeat" description="WD" evidence="9">
    <location>
        <begin position="3410"/>
        <end position="3444"/>
    </location>
</feature>
<evidence type="ECO:0000256" key="6">
    <source>
        <dbReference type="ARBA" id="ARBA00022741"/>
    </source>
</evidence>
<dbReference type="InterPro" id="IPR011009">
    <property type="entry name" value="Kinase-like_dom_sf"/>
</dbReference>
<keyword evidence="6 10" id="KW-0547">Nucleotide-binding</keyword>
<reference evidence="13 14" key="1">
    <citation type="submission" date="2019-02" db="EMBL/GenBank/DDBJ databases">
        <title>Deep-cultivation of Planctomycetes and their phenomic and genomic characterization uncovers novel biology.</title>
        <authorList>
            <person name="Wiegand S."/>
            <person name="Jogler M."/>
            <person name="Boedeker C."/>
            <person name="Pinto D."/>
            <person name="Vollmers J."/>
            <person name="Rivas-Marin E."/>
            <person name="Kohn T."/>
            <person name="Peeters S.H."/>
            <person name="Heuer A."/>
            <person name="Rast P."/>
            <person name="Oberbeckmann S."/>
            <person name="Bunk B."/>
            <person name="Jeske O."/>
            <person name="Meyerdierks A."/>
            <person name="Storesund J.E."/>
            <person name="Kallscheuer N."/>
            <person name="Luecker S."/>
            <person name="Lage O.M."/>
            <person name="Pohl T."/>
            <person name="Merkel B.J."/>
            <person name="Hornburger P."/>
            <person name="Mueller R.-W."/>
            <person name="Bruemmer F."/>
            <person name="Labrenz M."/>
            <person name="Spormann A.M."/>
            <person name="Op den Camp H."/>
            <person name="Overmann J."/>
            <person name="Amann R."/>
            <person name="Jetten M.S.M."/>
            <person name="Mascher T."/>
            <person name="Medema M.H."/>
            <person name="Devos D.P."/>
            <person name="Kaster A.-K."/>
            <person name="Ovreas L."/>
            <person name="Rohde M."/>
            <person name="Galperin M.Y."/>
            <person name="Jogler C."/>
        </authorList>
    </citation>
    <scope>NUCLEOTIDE SEQUENCE [LARGE SCALE GENOMIC DNA]</scope>
    <source>
        <strain evidence="13 14">ETA_A1</strain>
    </source>
</reference>
<dbReference type="SUPFAM" id="SSF50969">
    <property type="entry name" value="YVTN repeat-like/Quinoprotein amine dehydrogenase"/>
    <property type="match status" value="1"/>
</dbReference>
<dbReference type="PROSITE" id="PS00107">
    <property type="entry name" value="PROTEIN_KINASE_ATP"/>
    <property type="match status" value="1"/>
</dbReference>
<evidence type="ECO:0000313" key="14">
    <source>
        <dbReference type="Proteomes" id="UP000319576"/>
    </source>
</evidence>
<sequence>MTDPDDPTPPPPDDDGSTRAFDPPPPPADGFTRTLNPGAGGRDFGATQAPDDGPGETDFVALLAPPQEAGSLGRLGHYEVFGVVGRGGMGVVLRAIDTTLRRSVAVKLLSPALAAVPTARRRFAREARAAAAVADDHVVKIHSVHDDAAVPYLVMEFVSGETLEDRARAEGALPVDEVVRIGLAAARGLAAAHARGIVHRDVKPGNILLEAGTGRVKLTDFGLARAADDATISRSGVIAGTPMYMSPEQARGDQIDHRSDLFSLGSVLYTLCTGTRAFEADHTVAVLGRVCDDEPTPVREKNPAVPRWVAALVEKLLAKNPADRFASAAEVAGLLAAYQAHEADPAAPPPPPIRGVRAGRTRRTRRWAGAAAAVVAAAVGVFWFTRPPGDGPPPPVPAGIPGWRAPTAAELAARSSPFDGRAREGIPPGQPAEAVVVLGESRFRLPRRGPNNSMATDPEGRWLAVPNGDAVAIFDARTGVLTRTLTGHAGRVIAVAFSPDGRFVAGGNWAPGEPGMETWTDRTKPHAVMVWDRQTGEVTATLPGGVAGLFSVAFSPDGKRLYGSGPGGVETWDLTTKTSIRRFESAGSAVGLYHFALSPDGKRVVCNHTNTALTVRDVEGGSPVTLDGHTSAPEAAAFSPDGKLLATGSESELLLWDAEKLELVTRIATPAEWVAFTPDGKHLLAARHGGGEAERDHVVTRWNLTTYQGAPLLPPVRRAAWPAYHLSRDGHRLYALMEDGRDVDGVVHVYDLAAGKELFPYEGRAADVWAVAVSPDGRTVAAGGDGGALVLWDLAGWAAGAAPPPARSLTGPTQKVYSVAFNPDGSLVAAASVDGTVRVWKAATGDPVRTLDGEKDGRASKVVFAADGKTLLTGAADGAVLVWDVATWDEQQPRRLHAGHVSGLAVSPDGRLLASAGDDRSVVVTDLTTGQRVARLGPGGTGAAVEVRVAFGGDGSTLAFGGWDGAVRVWDAATQQETQLPGAPVPLDSLAVDPTGRLVAAGGGGAVVLWDRDHPGRRYAFTAAARRLAFTPEGRHLVAATPAGVAVFRTPAPPEPYDPAPRPLPSPEEVAARPGLADGVPRDPARPGWGVLGGSRFRLPHPGLSSEMATDPQGRRLAVPCGHDLVLFDARTGALVHTLTGHTDRVHAVAFTPDGRTVAAANLATFRTPYTVRFWDVETGRETGVLPGGGGRAWGLAFSADAALVLCLTDKAMEVWDRAAGRMVRRFPSAFGQGLFYGVTFSPDGRRAVWGEGPRVHVWEVGAAAPPTVVGDADHTGPVVTAAFSPDGATLVTGGSKEWVVWDAATLTARKRVAGEVRWLAFEPDGKTLLVRDGQDVLARWEVAADADAGRKLPRLTDIRGHLSTRLSPNGKTLYSIVAHDAFGGAEEAVRTHDPVTGAAVRSDMHAGQVWAVDTSPDGSRVVSAGADGTVRGWDAATGRQHWAVARTGSAVAAAFAPDGRTVAAHWRGGALAVLDAATGAEVKQITTGNFHQIAFSADGGLLAGAGVDGEVRVWEVATGRVRRAVRVDAAPAFAPAFSPDGRLLAAGSGGSRIHLWDLESGWEIGAFPAPPGPVRWLAFRPDGRALAASGQWAGGALGPDSPKHAATLRGKQVELPAATHEYFLHEHERYTFTLRAADGGMVPQLFIDEAPRGGAPRAGAAPPGRPGESVVEFTSAEPGVYQVTACAESGAGRYRLEVRYGGIGTEVGPTDVVVYDLTTFRETHRLAGHDGPVVAGAWRADGRALVTAGSVDGTVRVWDTAAPAAPGRVVRVQPPGERYLNALALTPDGRHAAVGGRGGVIPLVPLPAAPPAYDPGPPRPVPGLPAGPGPADALRHEAIPPALRGAVGGDPTALPPEVVAVLCDPRHRLPRTGEGGWMVQDAHGRHLAVPVGERVFVFDQQSGTLVRTLSGHTSRVYALAFSPDGRFLAGSSPDGVREVKVWDVATGAVTATLHSHYDKVFAVAFPADGVVLTAGTEGLKQWDVATATVRRTMAAKNENVWQIAVSPDGRRVACGDWPSKTFRVFDLGTGEQVGTLAGHTANVLAAAWSPDGKHVATGGEAELIVWDAATLEPVKTLPGHATWLAFAPDGKTLHSARHDFRTGAGAGHVVTRWNLETFEAAPLPALGHQAGWVTYLLAADGKTLYSHLALDPGQKTCEPRLRLYDATTGAERLPADGHAGQVGAVAFSPDGRRIASVGLDPGVRLWDAATGRPAGTLPSSGGFAAVAYSPDGSKVAAGEGNGSVVLYDAATGARTRLRTARDSDVRSVAFSPDGRLVAGTTTVGVVNVWEVVTGRLRHALPGPRGLAWAVAFSPDGRTVATGWRGGAVVLFDADTGGEVARFMARAYDVRWLGFHPDGRRLAAASLGPGGNPTLGVYDLATRAEVRAGPVLDGGYLGGAWRPDGRLLAACGTTSGTVVLLAADDPARQRVIRLYPPNTPWLHGMAMAPDGRHLAVAGPDGAVAVLRLPAMPAPYDPGPLRPVPDPTAVAARPAPADALNRADIPPVVLKQAGSGDARRVPPEVVGVFGRAPFRLPKSAQQSFLAIDPAGKYLAVPNGQVVALFDPRTGELVRTLPAGTHRAYGLAFTPDGKHLAACDWGWGEKGPLPSTVRVWDVETAETVATFKSEVGRLDALAFRPDGKQLVASGDDGVQVWDAFAGESVRVIPGCGYVWQLGLSPDGARAAVRDQASGGVRVVDLGSGAEVKLLDGLDGGVAATAFSPDGRLLLAGTDRECRVYDAVTWELKKSLATPAGWVAFEPGGKTMLTAGHDQRVVTPTHQVVTRWDVVTFAGTPLRPLGDRRGWTVFTPDPAAKTLYSIVVDSLESGHIDRYVRRYDAATGAPLDPHPYQAAQLMAVAFSPDGRRLATTGADHGVWLWDVAGNKFDRVLPGDRGFNAVGFSPDGRTLAAGDFAGNVVLYDPATGARVRMLAGTGGEPRALAFSPDGALVAAPGGHHTVLVWEVATGRVRHVLAGLPGAAWALAFSPDGKTLAAGRYGGGEVALFDVETGWEVAAFQVRVGTARWLGFHPSGRSLAVVGDAYGGDVHFGVWDLATRTEARGITVPDGGQLGGALRADGRLLATSGNRDGLIRLFDPAPGGGEQVIRVYPPKTDWLHGLAMSPEGRHLATANPDGTTTILRLASPGVVFEPKTPPARALVGHDTRVVSVAYSPDGTRLASGADDGVRVWDAVTGKQLHALAVPGGKTFAALAFSPDGKHLLSAPSDVPTDRRTPITIWEVQSGRAVGTLDGHTGPLWQVAFSPDGKTLVSAGHDATIRWWNFETRAERKSVPSPARQYVRSVVIAPTGQLAVGTGDRVFLLGPDGLTLRTIGKAAAPLTYSPDGRLLAGVTWQEGRVTVWDAATGDEVAAWQAHDGRVNGLAFALDGRTLATTGSDRAARLWDVTTQRQLAEFPHAGEAYGLAFSPDGRVLATTGTQDRLVRVWDVTGIRGDAGP</sequence>
<proteinExistence type="predicted"/>
<dbReference type="CDD" id="cd00200">
    <property type="entry name" value="WD40"/>
    <property type="match status" value="5"/>
</dbReference>
<dbReference type="PROSITE" id="PS50011">
    <property type="entry name" value="PROTEIN_KINASE_DOM"/>
    <property type="match status" value="1"/>
</dbReference>
<evidence type="ECO:0000256" key="10">
    <source>
        <dbReference type="PROSITE-ProRule" id="PRU10141"/>
    </source>
</evidence>
<dbReference type="Pfam" id="PF00069">
    <property type="entry name" value="Pkinase"/>
    <property type="match status" value="1"/>
</dbReference>
<evidence type="ECO:0000256" key="4">
    <source>
        <dbReference type="ARBA" id="ARBA00022679"/>
    </source>
</evidence>
<dbReference type="InterPro" id="IPR011044">
    <property type="entry name" value="Quino_amine_DH_bsu"/>
</dbReference>
<dbReference type="PANTHER" id="PTHR19879:SF9">
    <property type="entry name" value="TRANSCRIPTION INITIATION FACTOR TFIID SUBUNIT 5"/>
    <property type="match status" value="1"/>
</dbReference>
<feature type="repeat" description="WD" evidence="9">
    <location>
        <begin position="3247"/>
        <end position="3288"/>
    </location>
</feature>
<feature type="repeat" description="WD" evidence="9">
    <location>
        <begin position="894"/>
        <end position="935"/>
    </location>
</feature>
<dbReference type="RefSeq" id="WP_145241126.1">
    <property type="nucleotide sequence ID" value="NZ_CP036273.1"/>
</dbReference>
<feature type="repeat" description="WD" evidence="9">
    <location>
        <begin position="2259"/>
        <end position="2300"/>
    </location>
</feature>
<dbReference type="Proteomes" id="UP000319576">
    <property type="component" value="Chromosome"/>
</dbReference>
<dbReference type="InterPro" id="IPR011045">
    <property type="entry name" value="N2O_reductase_N"/>
</dbReference>
<feature type="repeat" description="WD" evidence="9">
    <location>
        <begin position="1727"/>
        <end position="1760"/>
    </location>
</feature>
<feature type="repeat" description="WD" evidence="9">
    <location>
        <begin position="2847"/>
        <end position="2888"/>
    </location>
</feature>
<keyword evidence="2" id="KW-0723">Serine/threonine-protein kinase</keyword>
<evidence type="ECO:0000256" key="2">
    <source>
        <dbReference type="ARBA" id="ARBA00022527"/>
    </source>
</evidence>
<dbReference type="SUPFAM" id="SSF82171">
    <property type="entry name" value="DPP6 N-terminal domain-like"/>
    <property type="match status" value="1"/>
</dbReference>
<accession>A0A517XWG6</accession>
<feature type="repeat" description="WD" evidence="9">
    <location>
        <begin position="626"/>
        <end position="666"/>
    </location>
</feature>
<dbReference type="KEGG" id="uli:ETAA1_38280"/>
<keyword evidence="7 13" id="KW-0418">Kinase</keyword>
<feature type="region of interest" description="Disordered" evidence="11">
    <location>
        <begin position="1"/>
        <end position="57"/>
    </location>
</feature>
<dbReference type="SUPFAM" id="SSF50974">
    <property type="entry name" value="Nitrous oxide reductase, N-terminal domain"/>
    <property type="match status" value="1"/>
</dbReference>
<dbReference type="Gene3D" id="3.30.200.20">
    <property type="entry name" value="Phosphorylase Kinase, domain 1"/>
    <property type="match status" value="1"/>
</dbReference>
<dbReference type="InterPro" id="IPR017441">
    <property type="entry name" value="Protein_kinase_ATP_BS"/>
</dbReference>
<evidence type="ECO:0000256" key="11">
    <source>
        <dbReference type="SAM" id="MobiDB-lite"/>
    </source>
</evidence>
<dbReference type="PANTHER" id="PTHR19879">
    <property type="entry name" value="TRANSCRIPTION INITIATION FACTOR TFIID"/>
    <property type="match status" value="1"/>
</dbReference>
<keyword evidence="4 13" id="KW-0808">Transferase</keyword>
<dbReference type="OrthoDB" id="500858at2"/>
<feature type="repeat" description="WD" evidence="9">
    <location>
        <begin position="1910"/>
        <end position="1936"/>
    </location>
</feature>
<feature type="repeat" description="WD" evidence="9">
    <location>
        <begin position="3369"/>
        <end position="3410"/>
    </location>
</feature>
<keyword evidence="14" id="KW-1185">Reference proteome</keyword>
<evidence type="ECO:0000256" key="7">
    <source>
        <dbReference type="ARBA" id="ARBA00022777"/>
    </source>
</evidence>
<feature type="repeat" description="WD" evidence="9">
    <location>
        <begin position="1494"/>
        <end position="1525"/>
    </location>
</feature>
<feature type="repeat" description="WD" evidence="9">
    <location>
        <begin position="3157"/>
        <end position="3197"/>
    </location>
</feature>
<gene>
    <name evidence="13" type="primary">pknB_35</name>
    <name evidence="13" type="ORF">ETAA1_38280</name>
</gene>
<evidence type="ECO:0000259" key="12">
    <source>
        <dbReference type="PROSITE" id="PS50011"/>
    </source>
</evidence>
<organism evidence="13 14">
    <name type="scientific">Urbifossiella limnaea</name>
    <dbReference type="NCBI Taxonomy" id="2528023"/>
    <lineage>
        <taxon>Bacteria</taxon>
        <taxon>Pseudomonadati</taxon>
        <taxon>Planctomycetota</taxon>
        <taxon>Planctomycetia</taxon>
        <taxon>Gemmatales</taxon>
        <taxon>Gemmataceae</taxon>
        <taxon>Urbifossiella</taxon>
    </lineage>
</organism>
<dbReference type="GO" id="GO:0004674">
    <property type="term" value="F:protein serine/threonine kinase activity"/>
    <property type="evidence" value="ECO:0007669"/>
    <property type="project" value="UniProtKB-KW"/>
</dbReference>
<feature type="repeat" description="WD" evidence="9">
    <location>
        <begin position="2037"/>
        <end position="2077"/>
    </location>
</feature>
<dbReference type="EC" id="2.7.11.1" evidence="1"/>
<dbReference type="GO" id="GO:0005524">
    <property type="term" value="F:ATP binding"/>
    <property type="evidence" value="ECO:0007669"/>
    <property type="project" value="UniProtKB-UniRule"/>
</dbReference>
<evidence type="ECO:0000256" key="9">
    <source>
        <dbReference type="PROSITE-ProRule" id="PRU00221"/>
    </source>
</evidence>
<dbReference type="InterPro" id="IPR015943">
    <property type="entry name" value="WD40/YVTN_repeat-like_dom_sf"/>
</dbReference>
<dbReference type="PROSITE" id="PS00108">
    <property type="entry name" value="PROTEIN_KINASE_ST"/>
    <property type="match status" value="1"/>
</dbReference>
<dbReference type="InterPro" id="IPR008271">
    <property type="entry name" value="Ser/Thr_kinase_AS"/>
</dbReference>
<dbReference type="Gene3D" id="2.130.10.10">
    <property type="entry name" value="YVTN repeat-like/Quinoprotein amine dehydrogenase"/>
    <property type="match status" value="17"/>
</dbReference>
<dbReference type="Gene3D" id="1.10.510.10">
    <property type="entry name" value="Transferase(Phosphotransferase) domain 1"/>
    <property type="match status" value="1"/>
</dbReference>
<dbReference type="Pfam" id="PF00400">
    <property type="entry name" value="WD40"/>
    <property type="match status" value="23"/>
</dbReference>
<evidence type="ECO:0000256" key="8">
    <source>
        <dbReference type="ARBA" id="ARBA00022840"/>
    </source>
</evidence>
<feature type="binding site" evidence="10">
    <location>
        <position position="107"/>
    </location>
    <ligand>
        <name>ATP</name>
        <dbReference type="ChEBI" id="CHEBI:30616"/>
    </ligand>
</feature>
<dbReference type="SUPFAM" id="SSF50998">
    <property type="entry name" value="Quinoprotein alcohol dehydrogenase-like"/>
    <property type="match status" value="7"/>
</dbReference>
<feature type="repeat" description="WD" evidence="9">
    <location>
        <begin position="862"/>
        <end position="887"/>
    </location>
</feature>
<feature type="repeat" description="WD" evidence="9">
    <location>
        <begin position="2930"/>
        <end position="2971"/>
    </location>
</feature>
<dbReference type="SMART" id="SM00220">
    <property type="entry name" value="S_TKc"/>
    <property type="match status" value="1"/>
</dbReference>
<evidence type="ECO:0000313" key="13">
    <source>
        <dbReference type="EMBL" id="QDU21855.1"/>
    </source>
</evidence>
<dbReference type="InterPro" id="IPR011047">
    <property type="entry name" value="Quinoprotein_ADH-like_sf"/>
</dbReference>
<feature type="compositionally biased region" description="Pro residues" evidence="11">
    <location>
        <begin position="1051"/>
        <end position="1066"/>
    </location>
</feature>
<protein>
    <recommendedName>
        <fullName evidence="1">non-specific serine/threonine protein kinase</fullName>
        <ecNumber evidence="1">2.7.11.1</ecNumber>
    </recommendedName>
</protein>
<dbReference type="SUPFAM" id="SSF56112">
    <property type="entry name" value="Protein kinase-like (PK-like)"/>
    <property type="match status" value="1"/>
</dbReference>
<dbReference type="InterPro" id="IPR019775">
    <property type="entry name" value="WD40_repeat_CS"/>
</dbReference>
<evidence type="ECO:0000256" key="1">
    <source>
        <dbReference type="ARBA" id="ARBA00012513"/>
    </source>
</evidence>
<dbReference type="PROSITE" id="PS00678">
    <property type="entry name" value="WD_REPEATS_1"/>
    <property type="match status" value="7"/>
</dbReference>
<name>A0A517XWG6_9BACT</name>
<dbReference type="CDD" id="cd14014">
    <property type="entry name" value="STKc_PknB_like"/>
    <property type="match status" value="1"/>
</dbReference>
<feature type="repeat" description="WD" evidence="9">
    <location>
        <begin position="1537"/>
        <end position="1567"/>
    </location>
</feature>